<dbReference type="EMBL" id="JANLCK010000006">
    <property type="protein sequence ID" value="MCS5726614.1"/>
    <property type="molecule type" value="Genomic_DNA"/>
</dbReference>
<evidence type="ECO:0000259" key="2">
    <source>
        <dbReference type="Pfam" id="PF01361"/>
    </source>
</evidence>
<dbReference type="Proteomes" id="UP001165587">
    <property type="component" value="Unassembled WGS sequence"/>
</dbReference>
<dbReference type="RefSeq" id="WP_259529206.1">
    <property type="nucleotide sequence ID" value="NZ_JANLCK010000006.1"/>
</dbReference>
<name>A0AA41XHW2_9MICO</name>
<keyword evidence="4" id="KW-1185">Reference proteome</keyword>
<feature type="domain" description="4-oxalocrotonate tautomerase-like" evidence="2">
    <location>
        <begin position="2"/>
        <end position="62"/>
    </location>
</feature>
<keyword evidence="1" id="KW-0413">Isomerase</keyword>
<dbReference type="InterPro" id="IPR004370">
    <property type="entry name" value="4-OT-like_dom"/>
</dbReference>
<proteinExistence type="predicted"/>
<dbReference type="Gene3D" id="3.30.429.10">
    <property type="entry name" value="Macrophage Migration Inhibitory Factor"/>
    <property type="match status" value="1"/>
</dbReference>
<evidence type="ECO:0000313" key="3">
    <source>
        <dbReference type="EMBL" id="MCS5726614.1"/>
    </source>
</evidence>
<dbReference type="SUPFAM" id="SSF55331">
    <property type="entry name" value="Tautomerase/MIF"/>
    <property type="match status" value="1"/>
</dbReference>
<gene>
    <name evidence="3" type="ORF">N1028_12000</name>
</gene>
<sequence length="83" mass="8183">MPVINATVVAGTYDAAEKGALIAGFTNAVVAVKGEGVRPFVTVLLNEVDSGDWGGGGDRITTELVLGAIAAGNEAAAPVTADV</sequence>
<dbReference type="InterPro" id="IPR014347">
    <property type="entry name" value="Tautomerase/MIF_sf"/>
</dbReference>
<organism evidence="3 4">
    <name type="scientific">Herbiconiux oxytropis</name>
    <dbReference type="NCBI Taxonomy" id="2970915"/>
    <lineage>
        <taxon>Bacteria</taxon>
        <taxon>Bacillati</taxon>
        <taxon>Actinomycetota</taxon>
        <taxon>Actinomycetes</taxon>
        <taxon>Micrococcales</taxon>
        <taxon>Microbacteriaceae</taxon>
        <taxon>Herbiconiux</taxon>
    </lineage>
</organism>
<evidence type="ECO:0000313" key="4">
    <source>
        <dbReference type="Proteomes" id="UP001165587"/>
    </source>
</evidence>
<comment type="caution">
    <text evidence="3">The sequence shown here is derived from an EMBL/GenBank/DDBJ whole genome shotgun (WGS) entry which is preliminary data.</text>
</comment>
<reference evidence="3" key="1">
    <citation type="submission" date="2022-08" db="EMBL/GenBank/DDBJ databases">
        <authorList>
            <person name="Deng Y."/>
            <person name="Han X.-F."/>
            <person name="Zhang Y.-Q."/>
        </authorList>
    </citation>
    <scope>NUCLEOTIDE SEQUENCE</scope>
    <source>
        <strain evidence="3">CPCC 203407</strain>
    </source>
</reference>
<dbReference type="GO" id="GO:0016853">
    <property type="term" value="F:isomerase activity"/>
    <property type="evidence" value="ECO:0007669"/>
    <property type="project" value="UniProtKB-KW"/>
</dbReference>
<protein>
    <submittedName>
        <fullName evidence="3">Tautomerase family protein</fullName>
    </submittedName>
</protein>
<accession>A0AA41XHW2</accession>
<evidence type="ECO:0000256" key="1">
    <source>
        <dbReference type="ARBA" id="ARBA00023235"/>
    </source>
</evidence>
<dbReference type="Pfam" id="PF01361">
    <property type="entry name" value="Tautomerase"/>
    <property type="match status" value="1"/>
</dbReference>
<dbReference type="AlphaFoldDB" id="A0AA41XHW2"/>